<proteinExistence type="predicted"/>
<keyword evidence="2" id="KW-1185">Reference proteome</keyword>
<dbReference type="AlphaFoldDB" id="E2C3P0"/>
<feature type="non-terminal residue" evidence="1">
    <location>
        <position position="70"/>
    </location>
</feature>
<dbReference type="GO" id="GO:0003676">
    <property type="term" value="F:nucleic acid binding"/>
    <property type="evidence" value="ECO:0007669"/>
    <property type="project" value="InterPro"/>
</dbReference>
<dbReference type="GO" id="GO:0008270">
    <property type="term" value="F:zinc ion binding"/>
    <property type="evidence" value="ECO:0007669"/>
    <property type="project" value="InterPro"/>
</dbReference>
<dbReference type="SUPFAM" id="SSF57756">
    <property type="entry name" value="Retrovirus zinc finger-like domains"/>
    <property type="match status" value="1"/>
</dbReference>
<organism evidence="2">
    <name type="scientific">Harpegnathos saltator</name>
    <name type="common">Jerdon's jumping ant</name>
    <dbReference type="NCBI Taxonomy" id="610380"/>
    <lineage>
        <taxon>Eukaryota</taxon>
        <taxon>Metazoa</taxon>
        <taxon>Ecdysozoa</taxon>
        <taxon>Arthropoda</taxon>
        <taxon>Hexapoda</taxon>
        <taxon>Insecta</taxon>
        <taxon>Pterygota</taxon>
        <taxon>Neoptera</taxon>
        <taxon>Endopterygota</taxon>
        <taxon>Hymenoptera</taxon>
        <taxon>Apocrita</taxon>
        <taxon>Aculeata</taxon>
        <taxon>Formicoidea</taxon>
        <taxon>Formicidae</taxon>
        <taxon>Ponerinae</taxon>
        <taxon>Ponerini</taxon>
        <taxon>Harpegnathos</taxon>
    </lineage>
</organism>
<reference evidence="1 2" key="1">
    <citation type="journal article" date="2010" name="Science">
        <title>Genomic comparison of the ants Camponotus floridanus and Harpegnathos saltator.</title>
        <authorList>
            <person name="Bonasio R."/>
            <person name="Zhang G."/>
            <person name="Ye C."/>
            <person name="Mutti N.S."/>
            <person name="Fang X."/>
            <person name="Qin N."/>
            <person name="Donahue G."/>
            <person name="Yang P."/>
            <person name="Li Q."/>
            <person name="Li C."/>
            <person name="Zhang P."/>
            <person name="Huang Z."/>
            <person name="Berger S.L."/>
            <person name="Reinberg D."/>
            <person name="Wang J."/>
            <person name="Liebig J."/>
        </authorList>
    </citation>
    <scope>NUCLEOTIDE SEQUENCE [LARGE SCALE GENOMIC DNA]</scope>
    <source>
        <strain evidence="1 2">R22 G/1</strain>
    </source>
</reference>
<accession>E2C3P0</accession>
<dbReference type="InterPro" id="IPR036875">
    <property type="entry name" value="Znf_CCHC_sf"/>
</dbReference>
<name>E2C3P0_HARSA</name>
<dbReference type="Gene3D" id="4.10.60.10">
    <property type="entry name" value="Zinc finger, CCHC-type"/>
    <property type="match status" value="1"/>
</dbReference>
<evidence type="ECO:0000313" key="2">
    <source>
        <dbReference type="Proteomes" id="UP000008237"/>
    </source>
</evidence>
<evidence type="ECO:0008006" key="3">
    <source>
        <dbReference type="Google" id="ProtNLM"/>
    </source>
</evidence>
<dbReference type="Proteomes" id="UP000008237">
    <property type="component" value="Unassembled WGS sequence"/>
</dbReference>
<protein>
    <recommendedName>
        <fullName evidence="3">CCHC-type domain-containing protein</fullName>
    </recommendedName>
</protein>
<feature type="non-terminal residue" evidence="1">
    <location>
        <position position="1"/>
    </location>
</feature>
<evidence type="ECO:0000313" key="1">
    <source>
        <dbReference type="EMBL" id="EFN77440.1"/>
    </source>
</evidence>
<sequence>LMVGWYRSRVRVLEERPFQCYKCLRFGHMAVVCQSEIGLGGHCFRVDHVARGCTAEVRCLVCQNQGSESD</sequence>
<dbReference type="EMBL" id="GL452333">
    <property type="protein sequence ID" value="EFN77440.1"/>
    <property type="molecule type" value="Genomic_DNA"/>
</dbReference>
<gene>
    <name evidence="1" type="ORF">EAI_06972</name>
</gene>
<dbReference type="InParanoid" id="E2C3P0"/>